<dbReference type="STRING" id="65735.SAMN04488075_2859"/>
<evidence type="ECO:0000256" key="1">
    <source>
        <dbReference type="SAM" id="MobiDB-lite"/>
    </source>
</evidence>
<feature type="compositionally biased region" description="Low complexity" evidence="1">
    <location>
        <begin position="146"/>
        <end position="157"/>
    </location>
</feature>
<dbReference type="AlphaFoldDB" id="A0A1H6NGC2"/>
<dbReference type="OrthoDB" id="7564032at2"/>
<accession>A0A1H6NGC2</accession>
<reference evidence="3" key="1">
    <citation type="submission" date="2016-10" db="EMBL/GenBank/DDBJ databases">
        <authorList>
            <person name="Varghese N."/>
            <person name="Submissions S."/>
        </authorList>
    </citation>
    <scope>NUCLEOTIDE SEQUENCE [LARGE SCALE GENOMIC DNA]</scope>
    <source>
        <strain evidence="3">DSM 11593</strain>
    </source>
</reference>
<feature type="region of interest" description="Disordered" evidence="1">
    <location>
        <begin position="145"/>
        <end position="171"/>
    </location>
</feature>
<dbReference type="RefSeq" id="WP_090848771.1">
    <property type="nucleotide sequence ID" value="NZ_FNXG01000006.1"/>
</dbReference>
<protein>
    <submittedName>
        <fullName evidence="2">Uncharacterized protein</fullName>
    </submittedName>
</protein>
<evidence type="ECO:0000313" key="2">
    <source>
        <dbReference type="EMBL" id="SEI10011.1"/>
    </source>
</evidence>
<gene>
    <name evidence="2" type="ORF">SAMN04488075_2859</name>
</gene>
<name>A0A1H6NGC2_9RHOB</name>
<evidence type="ECO:0000313" key="3">
    <source>
        <dbReference type="Proteomes" id="UP000199125"/>
    </source>
</evidence>
<proteinExistence type="predicted"/>
<dbReference type="EMBL" id="FNXG01000006">
    <property type="protein sequence ID" value="SEI10011.1"/>
    <property type="molecule type" value="Genomic_DNA"/>
</dbReference>
<keyword evidence="3" id="KW-1185">Reference proteome</keyword>
<organism evidence="2 3">
    <name type="scientific">Paracoccus alkenifer</name>
    <dbReference type="NCBI Taxonomy" id="65735"/>
    <lineage>
        <taxon>Bacteria</taxon>
        <taxon>Pseudomonadati</taxon>
        <taxon>Pseudomonadota</taxon>
        <taxon>Alphaproteobacteria</taxon>
        <taxon>Rhodobacterales</taxon>
        <taxon>Paracoccaceae</taxon>
        <taxon>Paracoccus</taxon>
    </lineage>
</organism>
<dbReference type="Proteomes" id="UP000199125">
    <property type="component" value="Unassembled WGS sequence"/>
</dbReference>
<sequence length="239" mass="26144">MISITVDDATLRANMRQLRDRDIRTASSWALNDTASDVLAHVQARMGEVFDRPTRFTKNAFMVRFARPGNLEAQVTERPSVGSRHYLKVQEFGGSRGRTGLEGMLGSRLSATGGITAAAPAEGARLDAHGNWSTAERNQALAAVKSPGGTRASASGSGKRRRRRSGFFVPKAGSRLSPGIWKRSADGSIQKVLHFTSVAPAYQKRLGFFDGAEDVWQRNLPLHLRRTIGKMVARLDTRP</sequence>